<name>A0A7J7KUX2_9MAGN</name>
<keyword evidence="2" id="KW-1185">Reference proteome</keyword>
<dbReference type="EMBL" id="JACGCM010002890">
    <property type="protein sequence ID" value="KAF6134138.1"/>
    <property type="molecule type" value="Genomic_DNA"/>
</dbReference>
<sequence length="149" mass="17147">MSPHISPAALLEMRQAKFVDCEQFMIEEERNTYASYWAEQTSEVGHILIDSQRMGNLDLFGSSTLRAKITPVVVTSALVYSFSQDFSLPGEVEGPDRRWHKEWAGWRERLPITRLRDLPSMYSSYGVEELWHLTHGMWRLILVESAGDA</sequence>
<proteinExistence type="predicted"/>
<protein>
    <submittedName>
        <fullName evidence="1">Uncharacterized protein</fullName>
    </submittedName>
</protein>
<organism evidence="1 2">
    <name type="scientific">Kingdonia uniflora</name>
    <dbReference type="NCBI Taxonomy" id="39325"/>
    <lineage>
        <taxon>Eukaryota</taxon>
        <taxon>Viridiplantae</taxon>
        <taxon>Streptophyta</taxon>
        <taxon>Embryophyta</taxon>
        <taxon>Tracheophyta</taxon>
        <taxon>Spermatophyta</taxon>
        <taxon>Magnoliopsida</taxon>
        <taxon>Ranunculales</taxon>
        <taxon>Circaeasteraceae</taxon>
        <taxon>Kingdonia</taxon>
    </lineage>
</organism>
<dbReference type="AlphaFoldDB" id="A0A7J7KUX2"/>
<reference evidence="1 2" key="1">
    <citation type="journal article" date="2020" name="IScience">
        <title>Genome Sequencing of the Endangered Kingdonia uniflora (Circaeasteraceae, Ranunculales) Reveals Potential Mechanisms of Evolutionary Specialization.</title>
        <authorList>
            <person name="Sun Y."/>
            <person name="Deng T."/>
            <person name="Zhang A."/>
            <person name="Moore M.J."/>
            <person name="Landis J.B."/>
            <person name="Lin N."/>
            <person name="Zhang H."/>
            <person name="Zhang X."/>
            <person name="Huang J."/>
            <person name="Zhang X."/>
            <person name="Sun H."/>
            <person name="Wang H."/>
        </authorList>
    </citation>
    <scope>NUCLEOTIDE SEQUENCE [LARGE SCALE GENOMIC DNA]</scope>
    <source>
        <strain evidence="1">TB1705</strain>
        <tissue evidence="1">Leaf</tissue>
    </source>
</reference>
<accession>A0A7J7KUX2</accession>
<gene>
    <name evidence="1" type="ORF">GIB67_013535</name>
</gene>
<evidence type="ECO:0000313" key="1">
    <source>
        <dbReference type="EMBL" id="KAF6134138.1"/>
    </source>
</evidence>
<comment type="caution">
    <text evidence="1">The sequence shown here is derived from an EMBL/GenBank/DDBJ whole genome shotgun (WGS) entry which is preliminary data.</text>
</comment>
<evidence type="ECO:0000313" key="2">
    <source>
        <dbReference type="Proteomes" id="UP000541444"/>
    </source>
</evidence>
<dbReference type="Proteomes" id="UP000541444">
    <property type="component" value="Unassembled WGS sequence"/>
</dbReference>